<dbReference type="InterPro" id="IPR017871">
    <property type="entry name" value="ABC_transporter-like_CS"/>
</dbReference>
<protein>
    <recommendedName>
        <fullName evidence="3">ABC transporter domain-containing protein</fullName>
    </recommendedName>
</protein>
<dbReference type="InterPro" id="IPR027417">
    <property type="entry name" value="P-loop_NTPase"/>
</dbReference>
<dbReference type="Pfam" id="PF00005">
    <property type="entry name" value="ABC_tran"/>
    <property type="match status" value="1"/>
</dbReference>
<dbReference type="eggNOG" id="COG1136">
    <property type="taxonomic scope" value="Bacteria"/>
</dbReference>
<dbReference type="PROSITE" id="PS50893">
    <property type="entry name" value="ABC_TRANSPORTER_2"/>
    <property type="match status" value="1"/>
</dbReference>
<dbReference type="PROSITE" id="PS00211">
    <property type="entry name" value="ABC_TRANSPORTER_1"/>
    <property type="match status" value="1"/>
</dbReference>
<dbReference type="EMBL" id="AGWL01000008">
    <property type="protein sequence ID" value="EKU94600.1"/>
    <property type="molecule type" value="Genomic_DNA"/>
</dbReference>
<dbReference type="SUPFAM" id="SSF52540">
    <property type="entry name" value="P-loop containing nucleoside triphosphate hydrolases"/>
    <property type="match status" value="1"/>
</dbReference>
<keyword evidence="5" id="KW-1185">Reference proteome</keyword>
<dbReference type="Gene3D" id="3.40.50.300">
    <property type="entry name" value="P-loop containing nucleotide triphosphate hydrolases"/>
    <property type="match status" value="1"/>
</dbReference>
<reference evidence="4 5" key="1">
    <citation type="submission" date="2012-09" db="EMBL/GenBank/DDBJ databases">
        <title>The Genome Sequence of Actinobaculum massiliae ACS-171-V-COL2.</title>
        <authorList>
            <consortium name="The Broad Institute Genome Sequencing Platform"/>
            <person name="Earl A."/>
            <person name="Ward D."/>
            <person name="Feldgarden M."/>
            <person name="Gevers D."/>
            <person name="Saerens B."/>
            <person name="Vaneechoutte M."/>
            <person name="Walker B."/>
            <person name="Young S.K."/>
            <person name="Zeng Q."/>
            <person name="Gargeya S."/>
            <person name="Fitzgerald M."/>
            <person name="Haas B."/>
            <person name="Abouelleil A."/>
            <person name="Alvarado L."/>
            <person name="Arachchi H.M."/>
            <person name="Berlin A."/>
            <person name="Chapman S.B."/>
            <person name="Goldberg J."/>
            <person name="Griggs A."/>
            <person name="Gujja S."/>
            <person name="Hansen M."/>
            <person name="Howarth C."/>
            <person name="Imamovic A."/>
            <person name="Larimer J."/>
            <person name="McCowen C."/>
            <person name="Montmayeur A."/>
            <person name="Murphy C."/>
            <person name="Neiman D."/>
            <person name="Pearson M."/>
            <person name="Priest M."/>
            <person name="Roberts A."/>
            <person name="Saif S."/>
            <person name="Shea T."/>
            <person name="Sisk P."/>
            <person name="Sykes S."/>
            <person name="Wortman J."/>
            <person name="Nusbaum C."/>
            <person name="Birren B."/>
        </authorList>
    </citation>
    <scope>NUCLEOTIDE SEQUENCE [LARGE SCALE GENOMIC DNA]</scope>
    <source>
        <strain evidence="5">ACS-171-V-Col2</strain>
    </source>
</reference>
<keyword evidence="2" id="KW-0067">ATP-binding</keyword>
<accession>K9EZD7</accession>
<dbReference type="HOGENOM" id="CLU_000604_1_22_11"/>
<dbReference type="PANTHER" id="PTHR24220:SF86">
    <property type="entry name" value="ABC TRANSPORTER ABCH.1"/>
    <property type="match status" value="1"/>
</dbReference>
<dbReference type="GO" id="GO:0005524">
    <property type="term" value="F:ATP binding"/>
    <property type="evidence" value="ECO:0007669"/>
    <property type="project" value="UniProtKB-KW"/>
</dbReference>
<dbReference type="STRING" id="202789.GCA_001457435_00557"/>
<evidence type="ECO:0000313" key="5">
    <source>
        <dbReference type="Proteomes" id="UP000009888"/>
    </source>
</evidence>
<organism evidence="4 5">
    <name type="scientific">Actinobaculum massiliense ACS-171-V-Col2</name>
    <dbReference type="NCBI Taxonomy" id="883066"/>
    <lineage>
        <taxon>Bacteria</taxon>
        <taxon>Bacillati</taxon>
        <taxon>Actinomycetota</taxon>
        <taxon>Actinomycetes</taxon>
        <taxon>Actinomycetales</taxon>
        <taxon>Actinomycetaceae</taxon>
        <taxon>Actinobaculum</taxon>
    </lineage>
</organism>
<comment type="caution">
    <text evidence="4">The sequence shown here is derived from an EMBL/GenBank/DDBJ whole genome shotgun (WGS) entry which is preliminary data.</text>
</comment>
<evidence type="ECO:0000259" key="3">
    <source>
        <dbReference type="PROSITE" id="PS50893"/>
    </source>
</evidence>
<sequence>MSIITRDLRMEITGRTIFSDVNVSVSSGQITALVGPSGSGKTTLLNILGLLLRPTAGLVEIDGEDATGWKENKIQRFWREKAAFIYQDAGIIPGRTVAYNVNLRGPNIFGRFPNPDHDTLRALEAVGMQSRIQEDVTVLSGGEKQRVGIARALYRQARYIYADEPTASLDAANRAQVISLLEEAARAGSAVIVATHDEHLMEHCQLLVHVG</sequence>
<dbReference type="SMART" id="SM00382">
    <property type="entry name" value="AAA"/>
    <property type="match status" value="1"/>
</dbReference>
<keyword evidence="1" id="KW-0547">Nucleotide-binding</keyword>
<evidence type="ECO:0000256" key="2">
    <source>
        <dbReference type="ARBA" id="ARBA00022840"/>
    </source>
</evidence>
<dbReference type="GO" id="GO:0022857">
    <property type="term" value="F:transmembrane transporter activity"/>
    <property type="evidence" value="ECO:0007669"/>
    <property type="project" value="TreeGrafter"/>
</dbReference>
<dbReference type="GO" id="GO:0016887">
    <property type="term" value="F:ATP hydrolysis activity"/>
    <property type="evidence" value="ECO:0007669"/>
    <property type="project" value="InterPro"/>
</dbReference>
<dbReference type="Proteomes" id="UP000009888">
    <property type="component" value="Unassembled WGS sequence"/>
</dbReference>
<feature type="domain" description="ABC transporter" evidence="3">
    <location>
        <begin position="3"/>
        <end position="208"/>
    </location>
</feature>
<gene>
    <name evidence="4" type="ORF">HMPREF9233_01547</name>
</gene>
<dbReference type="InterPro" id="IPR003593">
    <property type="entry name" value="AAA+_ATPase"/>
</dbReference>
<dbReference type="PANTHER" id="PTHR24220">
    <property type="entry name" value="IMPORT ATP-BINDING PROTEIN"/>
    <property type="match status" value="1"/>
</dbReference>
<proteinExistence type="predicted"/>
<dbReference type="InterPro" id="IPR015854">
    <property type="entry name" value="ABC_transpr_LolD-like"/>
</dbReference>
<dbReference type="AlphaFoldDB" id="K9EZD7"/>
<dbReference type="InterPro" id="IPR003439">
    <property type="entry name" value="ABC_transporter-like_ATP-bd"/>
</dbReference>
<dbReference type="GO" id="GO:0005886">
    <property type="term" value="C:plasma membrane"/>
    <property type="evidence" value="ECO:0007669"/>
    <property type="project" value="TreeGrafter"/>
</dbReference>
<evidence type="ECO:0000313" key="4">
    <source>
        <dbReference type="EMBL" id="EKU94600.1"/>
    </source>
</evidence>
<dbReference type="PATRIC" id="fig|883066.3.peg.1611"/>
<evidence type="ECO:0000256" key="1">
    <source>
        <dbReference type="ARBA" id="ARBA00022741"/>
    </source>
</evidence>
<name>K9EZD7_9ACTO</name>